<dbReference type="CDD" id="cd17625">
    <property type="entry name" value="REC_OmpR_DrrD-like"/>
    <property type="match status" value="1"/>
</dbReference>
<dbReference type="GO" id="GO:0000156">
    <property type="term" value="F:phosphorelay response regulator activity"/>
    <property type="evidence" value="ECO:0007669"/>
    <property type="project" value="TreeGrafter"/>
</dbReference>
<keyword evidence="1 6" id="KW-0597">Phosphoprotein</keyword>
<keyword evidence="11" id="KW-1185">Reference proteome</keyword>
<evidence type="ECO:0000259" key="8">
    <source>
        <dbReference type="PROSITE" id="PS50110"/>
    </source>
</evidence>
<dbReference type="InterPro" id="IPR036388">
    <property type="entry name" value="WH-like_DNA-bd_sf"/>
</dbReference>
<gene>
    <name evidence="10" type="ordered locus">DEFDS_0723</name>
</gene>
<feature type="DNA-binding region" description="OmpR/PhoB-type" evidence="7">
    <location>
        <begin position="125"/>
        <end position="224"/>
    </location>
</feature>
<dbReference type="GO" id="GO:0032993">
    <property type="term" value="C:protein-DNA complex"/>
    <property type="evidence" value="ECO:0007669"/>
    <property type="project" value="TreeGrafter"/>
</dbReference>
<dbReference type="GO" id="GO:0000976">
    <property type="term" value="F:transcription cis-regulatory region binding"/>
    <property type="evidence" value="ECO:0007669"/>
    <property type="project" value="TreeGrafter"/>
</dbReference>
<dbReference type="CDD" id="cd00383">
    <property type="entry name" value="trans_reg_C"/>
    <property type="match status" value="1"/>
</dbReference>
<dbReference type="GO" id="GO:0005829">
    <property type="term" value="C:cytosol"/>
    <property type="evidence" value="ECO:0007669"/>
    <property type="project" value="TreeGrafter"/>
</dbReference>
<dbReference type="HOGENOM" id="CLU_000445_30_1_0"/>
<dbReference type="PANTHER" id="PTHR48111">
    <property type="entry name" value="REGULATOR OF RPOS"/>
    <property type="match status" value="1"/>
</dbReference>
<dbReference type="EMBL" id="AP011529">
    <property type="protein sequence ID" value="BAI80202.1"/>
    <property type="molecule type" value="Genomic_DNA"/>
</dbReference>
<proteinExistence type="predicted"/>
<dbReference type="eggNOG" id="COG0745">
    <property type="taxonomic scope" value="Bacteria"/>
</dbReference>
<feature type="domain" description="OmpR/PhoB-type" evidence="9">
    <location>
        <begin position="125"/>
        <end position="224"/>
    </location>
</feature>
<keyword evidence="3" id="KW-0805">Transcription regulation</keyword>
<dbReference type="Gene3D" id="3.40.50.2300">
    <property type="match status" value="1"/>
</dbReference>
<reference evidence="10 11" key="1">
    <citation type="journal article" date="2010" name="DNA Res.">
        <title>Bacterial lifestyle in a deep-sea hydrothermal vent chimney revealed by the genome sequence of the thermophilic bacterium Deferribacter desulfuricans SSM1.</title>
        <authorList>
            <person name="Takaki Y."/>
            <person name="Shimamura S."/>
            <person name="Nakagawa S."/>
            <person name="Fukuhara Y."/>
            <person name="Horikawa H."/>
            <person name="Ankai A."/>
            <person name="Harada T."/>
            <person name="Hosoyama A."/>
            <person name="Oguchi A."/>
            <person name="Fukui S."/>
            <person name="Fujita N."/>
            <person name="Takami H."/>
            <person name="Takai K."/>
        </authorList>
    </citation>
    <scope>NUCLEOTIDE SEQUENCE [LARGE SCALE GENOMIC DNA]</scope>
    <source>
        <strain evidence="11">DSM 14783 / JCM 11476 / NBRC 101012 / SSM1</strain>
    </source>
</reference>
<protein>
    <submittedName>
        <fullName evidence="10">Two-component response regulator</fullName>
    </submittedName>
</protein>
<dbReference type="SMART" id="SM00862">
    <property type="entry name" value="Trans_reg_C"/>
    <property type="match status" value="1"/>
</dbReference>
<feature type="modified residue" description="4-aspartylphosphate" evidence="6">
    <location>
        <position position="52"/>
    </location>
</feature>
<sequence>MAKILIIEDEKQLNKQIKEILSEEGYTVDVSFDGATGLEKILSSPYDLIILDIMLPEINGYNILKHIRENKILTPVLMISAKGEIDDRIKGLNSGADDYLSKPFSIAELIARVKAILRRTFSQYEQIISIYNLKIDLNTRKVYINDSEVQLTSKEYGIIEYLVSNRNKVVSKFAIIEYVWGDEFDPFSMSNFLDVHIKNIRKKIGDKEYKIIQTVRGIGYLLKG</sequence>
<dbReference type="PROSITE" id="PS51755">
    <property type="entry name" value="OMPR_PHOB"/>
    <property type="match status" value="1"/>
</dbReference>
<dbReference type="Pfam" id="PF00486">
    <property type="entry name" value="Trans_reg_C"/>
    <property type="match status" value="1"/>
</dbReference>
<feature type="domain" description="Response regulatory" evidence="8">
    <location>
        <begin position="3"/>
        <end position="117"/>
    </location>
</feature>
<dbReference type="Gene3D" id="6.10.250.690">
    <property type="match status" value="1"/>
</dbReference>
<dbReference type="InterPro" id="IPR001867">
    <property type="entry name" value="OmpR/PhoB-type_DNA-bd"/>
</dbReference>
<dbReference type="STRING" id="639282.DEFDS_0723"/>
<evidence type="ECO:0000256" key="6">
    <source>
        <dbReference type="PROSITE-ProRule" id="PRU00169"/>
    </source>
</evidence>
<dbReference type="InterPro" id="IPR011006">
    <property type="entry name" value="CheY-like_superfamily"/>
</dbReference>
<evidence type="ECO:0000313" key="10">
    <source>
        <dbReference type="EMBL" id="BAI80202.1"/>
    </source>
</evidence>
<dbReference type="OrthoDB" id="152576at2"/>
<dbReference type="FunFam" id="3.40.50.2300:FF:000001">
    <property type="entry name" value="DNA-binding response regulator PhoB"/>
    <property type="match status" value="1"/>
</dbReference>
<dbReference type="SMART" id="SM00448">
    <property type="entry name" value="REC"/>
    <property type="match status" value="1"/>
</dbReference>
<evidence type="ECO:0000256" key="1">
    <source>
        <dbReference type="ARBA" id="ARBA00022553"/>
    </source>
</evidence>
<evidence type="ECO:0000256" key="3">
    <source>
        <dbReference type="ARBA" id="ARBA00023015"/>
    </source>
</evidence>
<dbReference type="Proteomes" id="UP000001520">
    <property type="component" value="Chromosome"/>
</dbReference>
<accession>D3PC79</accession>
<dbReference type="InterPro" id="IPR039420">
    <property type="entry name" value="WalR-like"/>
</dbReference>
<dbReference type="PROSITE" id="PS50110">
    <property type="entry name" value="RESPONSE_REGULATORY"/>
    <property type="match status" value="1"/>
</dbReference>
<dbReference type="KEGG" id="ddf:DEFDS_0723"/>
<evidence type="ECO:0000256" key="5">
    <source>
        <dbReference type="ARBA" id="ARBA00023163"/>
    </source>
</evidence>
<dbReference type="AlphaFoldDB" id="D3PC79"/>
<evidence type="ECO:0000256" key="7">
    <source>
        <dbReference type="PROSITE-ProRule" id="PRU01091"/>
    </source>
</evidence>
<dbReference type="InterPro" id="IPR001789">
    <property type="entry name" value="Sig_transdc_resp-reg_receiver"/>
</dbReference>
<evidence type="ECO:0000256" key="2">
    <source>
        <dbReference type="ARBA" id="ARBA00023012"/>
    </source>
</evidence>
<evidence type="ECO:0000313" key="11">
    <source>
        <dbReference type="Proteomes" id="UP000001520"/>
    </source>
</evidence>
<dbReference type="Gene3D" id="1.10.10.10">
    <property type="entry name" value="Winged helix-like DNA-binding domain superfamily/Winged helix DNA-binding domain"/>
    <property type="match status" value="1"/>
</dbReference>
<evidence type="ECO:0000259" key="9">
    <source>
        <dbReference type="PROSITE" id="PS51755"/>
    </source>
</evidence>
<dbReference type="PANTHER" id="PTHR48111:SF22">
    <property type="entry name" value="REGULATOR OF RPOS"/>
    <property type="match status" value="1"/>
</dbReference>
<dbReference type="Pfam" id="PF00072">
    <property type="entry name" value="Response_reg"/>
    <property type="match status" value="1"/>
</dbReference>
<dbReference type="RefSeq" id="WP_013007450.1">
    <property type="nucleotide sequence ID" value="NC_013939.1"/>
</dbReference>
<keyword evidence="2" id="KW-0902">Two-component regulatory system</keyword>
<dbReference type="GO" id="GO:0006355">
    <property type="term" value="P:regulation of DNA-templated transcription"/>
    <property type="evidence" value="ECO:0007669"/>
    <property type="project" value="InterPro"/>
</dbReference>
<keyword evidence="4 7" id="KW-0238">DNA-binding</keyword>
<evidence type="ECO:0000256" key="4">
    <source>
        <dbReference type="ARBA" id="ARBA00023125"/>
    </source>
</evidence>
<keyword evidence="5" id="KW-0804">Transcription</keyword>
<dbReference type="SUPFAM" id="SSF52172">
    <property type="entry name" value="CheY-like"/>
    <property type="match status" value="1"/>
</dbReference>
<organism evidence="10 11">
    <name type="scientific">Deferribacter desulfuricans (strain DSM 14783 / JCM 11476 / NBRC 101012 / SSM1)</name>
    <dbReference type="NCBI Taxonomy" id="639282"/>
    <lineage>
        <taxon>Bacteria</taxon>
        <taxon>Pseudomonadati</taxon>
        <taxon>Deferribacterota</taxon>
        <taxon>Deferribacteres</taxon>
        <taxon>Deferribacterales</taxon>
        <taxon>Deferribacteraceae</taxon>
        <taxon>Deferribacter</taxon>
    </lineage>
</organism>
<name>D3PC79_DEFDS</name>